<evidence type="ECO:0000259" key="2">
    <source>
        <dbReference type="Pfam" id="PF17479"/>
    </source>
</evidence>
<dbReference type="Gene3D" id="3.50.90.10">
    <property type="entry name" value="YerB-like"/>
    <property type="match status" value="1"/>
</dbReference>
<feature type="domain" description="DUF3048" evidence="1">
    <location>
        <begin position="59"/>
        <end position="202"/>
    </location>
</feature>
<dbReference type="InterPro" id="IPR023158">
    <property type="entry name" value="YerB-like_sf"/>
</dbReference>
<dbReference type="InterPro" id="IPR021416">
    <property type="entry name" value="DUF3048_N"/>
</dbReference>
<dbReference type="Proteomes" id="UP000245423">
    <property type="component" value="Chromosome 1"/>
</dbReference>
<reference evidence="3 4" key="1">
    <citation type="submission" date="2016-11" db="EMBL/GenBank/DDBJ databases">
        <authorList>
            <person name="Manzoor S."/>
        </authorList>
    </citation>
    <scope>NUCLEOTIDE SEQUENCE [LARGE SCALE GENOMIC DNA]</scope>
    <source>
        <strain evidence="3">Clostridium ultunense strain Esp</strain>
    </source>
</reference>
<gene>
    <name evidence="3" type="ORF">CUESP1_2069</name>
</gene>
<accession>M1ZLK8</accession>
<dbReference type="Pfam" id="PF17479">
    <property type="entry name" value="DUF3048_C"/>
    <property type="match status" value="1"/>
</dbReference>
<dbReference type="Pfam" id="PF11258">
    <property type="entry name" value="DUF3048"/>
    <property type="match status" value="1"/>
</dbReference>
<proteinExistence type="predicted"/>
<dbReference type="OrthoDB" id="9779102at2"/>
<evidence type="ECO:0000313" key="3">
    <source>
        <dbReference type="EMBL" id="SHD77426.1"/>
    </source>
</evidence>
<evidence type="ECO:0000259" key="1">
    <source>
        <dbReference type="Pfam" id="PF11258"/>
    </source>
</evidence>
<dbReference type="SUPFAM" id="SSF159774">
    <property type="entry name" value="YerB-like"/>
    <property type="match status" value="1"/>
</dbReference>
<dbReference type="EMBL" id="LT669839">
    <property type="protein sequence ID" value="SHD77426.1"/>
    <property type="molecule type" value="Genomic_DNA"/>
</dbReference>
<protein>
    <recommendedName>
        <fullName evidence="5">Lipoprotein YerB</fullName>
    </recommendedName>
</protein>
<dbReference type="HOGENOM" id="CLU_045984_0_0_9"/>
<organism evidence="3 4">
    <name type="scientific">[Clostridium] ultunense Esp</name>
    <dbReference type="NCBI Taxonomy" id="1288971"/>
    <lineage>
        <taxon>Bacteria</taxon>
        <taxon>Bacillati</taxon>
        <taxon>Bacillota</taxon>
        <taxon>Tissierellia</taxon>
        <taxon>Tissierellales</taxon>
        <taxon>Tepidimicrobiaceae</taxon>
        <taxon>Schnuerera</taxon>
    </lineage>
</organism>
<dbReference type="InterPro" id="IPR035328">
    <property type="entry name" value="DUF3048_C"/>
</dbReference>
<feature type="domain" description="DUF3048" evidence="2">
    <location>
        <begin position="230"/>
        <end position="339"/>
    </location>
</feature>
<evidence type="ECO:0008006" key="5">
    <source>
        <dbReference type="Google" id="ProtNLM"/>
    </source>
</evidence>
<sequence length="351" mass="40223">MGKMKIAILFFILLTLLSSGCWKKDVKEVEDEIIKEGEKIEEENIAEETVPKEGIPSPLSGLYASEDKVNRRPVAIMYDNHPSARWQAGLSEAEIVYEFMVEAPYTRYMAIFLIMDPKSIGPIRSSRPYFVTTLLEYDPVYVRVGGSQEAKQDIINFKIADIDGLSSSNKVLWKNKGVNKKAPHNTYSSMEVIRKTQLEKGFRQTGDYKGFNFNEEDVELDGFSAEKILINYYKNNTTLYLYNPEEKVYYREKDGVSHRDEFNKSPIIAKNIIMQETKTRIIDKEGRLSIDLVGEGKGKYITNGKGINIKWMKKSRSSKTYFYDESGKEIVLNPGVTWIQVVNVNPDLIIQ</sequence>
<name>M1ZLK8_9FIRM</name>
<dbReference type="PROSITE" id="PS51257">
    <property type="entry name" value="PROKAR_LIPOPROTEIN"/>
    <property type="match status" value="1"/>
</dbReference>
<evidence type="ECO:0000313" key="4">
    <source>
        <dbReference type="Proteomes" id="UP000245423"/>
    </source>
</evidence>
<dbReference type="AlphaFoldDB" id="M1ZLK8"/>
<dbReference type="RefSeq" id="WP_005587668.1">
    <property type="nucleotide sequence ID" value="NZ_LT669839.1"/>
</dbReference>
<keyword evidence="4" id="KW-1185">Reference proteome</keyword>